<evidence type="ECO:0000256" key="1">
    <source>
        <dbReference type="SAM" id="MobiDB-lite"/>
    </source>
</evidence>
<feature type="region of interest" description="Disordered" evidence="1">
    <location>
        <begin position="57"/>
        <end position="105"/>
    </location>
</feature>
<protein>
    <submittedName>
        <fullName evidence="2">Uncharacterized protein</fullName>
    </submittedName>
</protein>
<accession>A0A3G9IQ81</accession>
<gene>
    <name evidence="2" type="ORF">Back11_23720</name>
</gene>
<organism evidence="2 3">
    <name type="scientific">Paenibacillus baekrokdamisoli</name>
    <dbReference type="NCBI Taxonomy" id="1712516"/>
    <lineage>
        <taxon>Bacteria</taxon>
        <taxon>Bacillati</taxon>
        <taxon>Bacillota</taxon>
        <taxon>Bacilli</taxon>
        <taxon>Bacillales</taxon>
        <taxon>Paenibacillaceae</taxon>
        <taxon>Paenibacillus</taxon>
    </lineage>
</organism>
<feature type="compositionally biased region" description="Basic and acidic residues" evidence="1">
    <location>
        <begin position="90"/>
        <end position="105"/>
    </location>
</feature>
<evidence type="ECO:0000313" key="2">
    <source>
        <dbReference type="EMBL" id="BBH21027.1"/>
    </source>
</evidence>
<feature type="compositionally biased region" description="Polar residues" evidence="1">
    <location>
        <begin position="65"/>
        <end position="78"/>
    </location>
</feature>
<dbReference type="AlphaFoldDB" id="A0A3G9IQ81"/>
<dbReference type="EMBL" id="AP019308">
    <property type="protein sequence ID" value="BBH21027.1"/>
    <property type="molecule type" value="Genomic_DNA"/>
</dbReference>
<evidence type="ECO:0000313" key="3">
    <source>
        <dbReference type="Proteomes" id="UP000275368"/>
    </source>
</evidence>
<keyword evidence="3" id="KW-1185">Reference proteome</keyword>
<dbReference type="KEGG" id="pbk:Back11_23720"/>
<sequence length="105" mass="11460">MKWTGFLIGSLAGVAAAVYVAKKRPGMFAWASSSAGEVWTGMRGKAFNAVINHKFDHETKEKTAKQTGSSKDQSNDSWGQIEMLVNSDPSVKREAEQIVSETKSH</sequence>
<dbReference type="Proteomes" id="UP000275368">
    <property type="component" value="Chromosome"/>
</dbReference>
<proteinExistence type="predicted"/>
<dbReference type="RefSeq" id="WP_221226678.1">
    <property type="nucleotide sequence ID" value="NZ_JACHXC010000005.1"/>
</dbReference>
<name>A0A3G9IQ81_9BACL</name>
<reference evidence="2 3" key="1">
    <citation type="submission" date="2018-11" db="EMBL/GenBank/DDBJ databases">
        <title>Complete genome sequence of Paenibacillus baekrokdamisoli strain KCTC 33723.</title>
        <authorList>
            <person name="Kang S.W."/>
            <person name="Lee K.C."/>
            <person name="Kim K.K."/>
            <person name="Kim J.S."/>
            <person name="Kim D.S."/>
            <person name="Ko S.H."/>
            <person name="Yang S.H."/>
            <person name="Lee J.S."/>
        </authorList>
    </citation>
    <scope>NUCLEOTIDE SEQUENCE [LARGE SCALE GENOMIC DNA]</scope>
    <source>
        <strain evidence="2 3">KCTC 33723</strain>
    </source>
</reference>